<evidence type="ECO:0000256" key="1">
    <source>
        <dbReference type="SAM" id="MobiDB-lite"/>
    </source>
</evidence>
<keyword evidence="3" id="KW-1185">Reference proteome</keyword>
<feature type="compositionally biased region" description="Basic and acidic residues" evidence="1">
    <location>
        <begin position="637"/>
        <end position="650"/>
    </location>
</feature>
<feature type="compositionally biased region" description="Low complexity" evidence="1">
    <location>
        <begin position="602"/>
        <end position="623"/>
    </location>
</feature>
<feature type="compositionally biased region" description="Polar residues" evidence="1">
    <location>
        <begin position="270"/>
        <end position="284"/>
    </location>
</feature>
<reference evidence="2" key="1">
    <citation type="submission" date="2023-08" db="EMBL/GenBank/DDBJ databases">
        <authorList>
            <person name="Audoor S."/>
            <person name="Bilcke G."/>
        </authorList>
    </citation>
    <scope>NUCLEOTIDE SEQUENCE</scope>
</reference>
<dbReference type="Proteomes" id="UP001295423">
    <property type="component" value="Unassembled WGS sequence"/>
</dbReference>
<evidence type="ECO:0000313" key="3">
    <source>
        <dbReference type="Proteomes" id="UP001295423"/>
    </source>
</evidence>
<feature type="compositionally biased region" description="Polar residues" evidence="1">
    <location>
        <begin position="304"/>
        <end position="315"/>
    </location>
</feature>
<evidence type="ECO:0000313" key="2">
    <source>
        <dbReference type="EMBL" id="CAJ1953912.1"/>
    </source>
</evidence>
<protein>
    <submittedName>
        <fullName evidence="2">Uncharacterized protein</fullName>
    </submittedName>
</protein>
<feature type="compositionally biased region" description="Low complexity" evidence="1">
    <location>
        <begin position="537"/>
        <end position="556"/>
    </location>
</feature>
<dbReference type="AlphaFoldDB" id="A0AAD2PV45"/>
<comment type="caution">
    <text evidence="2">The sequence shown here is derived from an EMBL/GenBank/DDBJ whole genome shotgun (WGS) entry which is preliminary data.</text>
</comment>
<dbReference type="EMBL" id="CAKOGP040001847">
    <property type="protein sequence ID" value="CAJ1953912.1"/>
    <property type="molecule type" value="Genomic_DNA"/>
</dbReference>
<organism evidence="2 3">
    <name type="scientific">Cylindrotheca closterium</name>
    <dbReference type="NCBI Taxonomy" id="2856"/>
    <lineage>
        <taxon>Eukaryota</taxon>
        <taxon>Sar</taxon>
        <taxon>Stramenopiles</taxon>
        <taxon>Ochrophyta</taxon>
        <taxon>Bacillariophyta</taxon>
        <taxon>Bacillariophyceae</taxon>
        <taxon>Bacillariophycidae</taxon>
        <taxon>Bacillariales</taxon>
        <taxon>Bacillariaceae</taxon>
        <taxon>Cylindrotheca</taxon>
    </lineage>
</organism>
<feature type="compositionally biased region" description="Polar residues" evidence="1">
    <location>
        <begin position="485"/>
        <end position="494"/>
    </location>
</feature>
<feature type="compositionally biased region" description="Basic residues" evidence="1">
    <location>
        <begin position="557"/>
        <end position="569"/>
    </location>
</feature>
<feature type="compositionally biased region" description="Basic residues" evidence="1">
    <location>
        <begin position="253"/>
        <end position="264"/>
    </location>
</feature>
<sequence>MQDAEDNNDDSFVLIEKAKEHQEYGESIAMSDAKDPRKCQPFLDSLILALVKRESALGKYTYETAQTYASMGKLYFHMHHPRAAVMFRASFRIEYFLYGKCSGRIAGDFKGFLLERGLSDNDTDAIRKDIVISARYEVEGDILRRFGDRRAAAMEYQKAARIEELAFGKDNPDLAFLWRKMACLASIRKANMHIVDFDECDRLGSKWINEAQDHISSSVSAGITKGDKYYQSLLYGKATREYVKAALGDKPRPILKPKPRRNNANRRTSTEGASVQQELQNMIAPTTSSNSSVQSRPRRVQSGPPVNTKPQNAFNKTVGSENVAIKVSADAVPLSATQSVGTASQDSSLHSRRLNNNISQQQTRDLEEKSEDFDTVAVASSVATSDDGSWYSENLEQQDAAKQKSSLETKQRPFLATSLYEMVSKNSSRALGDTGSKKPKSESALRYMTIKPATKFANRAMNKLRKKKKGTPISERVLNAPEGSNYATWSSTPPTDLARGGNAENMKEASSVDSNSNLRPPTKALHQNGMPVITEMSSPESSSSPTENEIPSASMRSRSRSRSHSRSRRTVPGQSARRFSSESFSEDMMMGESNHKPRSSSRRQQAPRRFSSESFSEDMMMGESSHKPRSSSSRRQQALDRAKAATEHRPHQQQQQQQRQPRQRVFKKVIPTSNYNQHQQRDVDRLAKVGGSENPFLVFEDPSNSSSSPSPTGLSKRR</sequence>
<accession>A0AAD2PV45</accession>
<name>A0AAD2PV45_9STRA</name>
<feature type="compositionally biased region" description="Low complexity" evidence="1">
    <location>
        <begin position="285"/>
        <end position="295"/>
    </location>
</feature>
<feature type="compositionally biased region" description="Low complexity" evidence="1">
    <location>
        <begin position="702"/>
        <end position="711"/>
    </location>
</feature>
<feature type="region of interest" description="Disordered" evidence="1">
    <location>
        <begin position="464"/>
        <end position="718"/>
    </location>
</feature>
<gene>
    <name evidence="2" type="ORF">CYCCA115_LOCUS14510</name>
</gene>
<feature type="region of interest" description="Disordered" evidence="1">
    <location>
        <begin position="249"/>
        <end position="315"/>
    </location>
</feature>
<proteinExistence type="predicted"/>
<feature type="compositionally biased region" description="Low complexity" evidence="1">
    <location>
        <begin position="581"/>
        <end position="592"/>
    </location>
</feature>